<evidence type="ECO:0000256" key="8">
    <source>
        <dbReference type="ARBA" id="ARBA00022840"/>
    </source>
</evidence>
<accession>A0A8C6LZW7</accession>
<protein>
    <recommendedName>
        <fullName evidence="15">Mitochondrial potassium channel ATP-binding subunit</fullName>
    </recommendedName>
    <alternativeName>
        <fullName evidence="17">ATP-binding cassette sub-family B member 8, mitochondrial</fullName>
    </alternativeName>
    <alternativeName>
        <fullName evidence="16">Mitochondrial sulfonylurea-receptor</fullName>
    </alternativeName>
</protein>
<keyword evidence="13" id="KW-0496">Mitochondrion</keyword>
<feature type="transmembrane region" description="Helical" evidence="18">
    <location>
        <begin position="151"/>
        <end position="171"/>
    </location>
</feature>
<dbReference type="Proteomes" id="UP000694548">
    <property type="component" value="Chromosome sgr09"/>
</dbReference>
<dbReference type="PROSITE" id="PS50929">
    <property type="entry name" value="ABC_TM1F"/>
    <property type="match status" value="1"/>
</dbReference>
<dbReference type="Gene3D" id="1.20.1560.10">
    <property type="entry name" value="ABC transporter type 1, transmembrane domain"/>
    <property type="match status" value="1"/>
</dbReference>
<keyword evidence="22" id="KW-1185">Reference proteome</keyword>
<dbReference type="GO" id="GO:0016887">
    <property type="term" value="F:ATP hydrolysis activity"/>
    <property type="evidence" value="ECO:0007669"/>
    <property type="project" value="InterPro"/>
</dbReference>
<dbReference type="Gene3D" id="3.40.50.300">
    <property type="entry name" value="P-loop containing nucleotide triphosphate hydrolases"/>
    <property type="match status" value="1"/>
</dbReference>
<dbReference type="InterPro" id="IPR003593">
    <property type="entry name" value="AAA+_ATPase"/>
</dbReference>
<reference evidence="21" key="3">
    <citation type="submission" date="2025-09" db="UniProtKB">
        <authorList>
            <consortium name="Ensembl"/>
        </authorList>
    </citation>
    <scope>IDENTIFICATION</scope>
</reference>
<evidence type="ECO:0000256" key="2">
    <source>
        <dbReference type="ARBA" id="ARBA00007577"/>
    </source>
</evidence>
<dbReference type="PROSITE" id="PS50893">
    <property type="entry name" value="ABC_TRANSPORTER_2"/>
    <property type="match status" value="1"/>
</dbReference>
<dbReference type="AlphaFoldDB" id="A0A8C6LZW7"/>
<dbReference type="Pfam" id="PF00005">
    <property type="entry name" value="ABC_tran"/>
    <property type="match status" value="1"/>
</dbReference>
<dbReference type="CDD" id="cd03249">
    <property type="entry name" value="ABC_MTABC3_MDL1_MDL2"/>
    <property type="match status" value="1"/>
</dbReference>
<keyword evidence="5 18" id="KW-0812">Transmembrane</keyword>
<evidence type="ECO:0000256" key="3">
    <source>
        <dbReference type="ARBA" id="ARBA00022448"/>
    </source>
</evidence>
<evidence type="ECO:0000256" key="15">
    <source>
        <dbReference type="ARBA" id="ARBA00040439"/>
    </source>
</evidence>
<feature type="transmembrane region" description="Helical" evidence="18">
    <location>
        <begin position="39"/>
        <end position="58"/>
    </location>
</feature>
<organism evidence="21 22">
    <name type="scientific">Nothobranchius furzeri</name>
    <name type="common">Turquoise killifish</name>
    <dbReference type="NCBI Taxonomy" id="105023"/>
    <lineage>
        <taxon>Eukaryota</taxon>
        <taxon>Metazoa</taxon>
        <taxon>Chordata</taxon>
        <taxon>Craniata</taxon>
        <taxon>Vertebrata</taxon>
        <taxon>Euteleostomi</taxon>
        <taxon>Actinopterygii</taxon>
        <taxon>Neopterygii</taxon>
        <taxon>Teleostei</taxon>
        <taxon>Neoteleostei</taxon>
        <taxon>Acanthomorphata</taxon>
        <taxon>Ovalentaria</taxon>
        <taxon>Atherinomorphae</taxon>
        <taxon>Cyprinodontiformes</taxon>
        <taxon>Nothobranchiidae</taxon>
        <taxon>Nothobranchius</taxon>
    </lineage>
</organism>
<evidence type="ECO:0000256" key="14">
    <source>
        <dbReference type="ARBA" id="ARBA00023136"/>
    </source>
</evidence>
<dbReference type="InterPro" id="IPR003439">
    <property type="entry name" value="ABC_transporter-like_ATP-bd"/>
</dbReference>
<feature type="transmembrane region" description="Helical" evidence="18">
    <location>
        <begin position="225"/>
        <end position="243"/>
    </location>
</feature>
<reference evidence="21" key="2">
    <citation type="submission" date="2025-08" db="UniProtKB">
        <authorList>
            <consortium name="Ensembl"/>
        </authorList>
    </citation>
    <scope>IDENTIFICATION</scope>
</reference>
<evidence type="ECO:0000256" key="12">
    <source>
        <dbReference type="ARBA" id="ARBA00023065"/>
    </source>
</evidence>
<evidence type="ECO:0000256" key="9">
    <source>
        <dbReference type="ARBA" id="ARBA00022946"/>
    </source>
</evidence>
<evidence type="ECO:0000256" key="4">
    <source>
        <dbReference type="ARBA" id="ARBA00022538"/>
    </source>
</evidence>
<dbReference type="GO" id="GO:0005743">
    <property type="term" value="C:mitochondrial inner membrane"/>
    <property type="evidence" value="ECO:0007669"/>
    <property type="project" value="UniProtKB-SubCell"/>
</dbReference>
<evidence type="ECO:0000259" key="19">
    <source>
        <dbReference type="PROSITE" id="PS50893"/>
    </source>
</evidence>
<keyword evidence="12" id="KW-0406">Ion transport</keyword>
<dbReference type="InterPro" id="IPR027417">
    <property type="entry name" value="P-loop_NTPase"/>
</dbReference>
<dbReference type="Ensembl" id="ENSNFUT00015026752.1">
    <property type="protein sequence ID" value="ENSNFUP00015025599.1"/>
    <property type="gene ID" value="ENSNFUG00015012139.1"/>
</dbReference>
<dbReference type="GeneTree" id="ENSGT00940000159126"/>
<dbReference type="FunFam" id="1.20.1560.10:FF:000016">
    <property type="entry name" value="ATP-binding cassette sub-family B member 8, mitochondrial"/>
    <property type="match status" value="1"/>
</dbReference>
<dbReference type="InterPro" id="IPR017871">
    <property type="entry name" value="ABC_transporter-like_CS"/>
</dbReference>
<keyword evidence="7" id="KW-0999">Mitochondrion inner membrane</keyword>
<dbReference type="FunFam" id="3.40.50.300:FF:000403">
    <property type="entry name" value="ATP-binding cassette sub-family B member 8, mitochondrial"/>
    <property type="match status" value="1"/>
</dbReference>
<keyword evidence="3" id="KW-0813">Transport</keyword>
<dbReference type="InterPro" id="IPR039421">
    <property type="entry name" value="Type_1_exporter"/>
</dbReference>
<feature type="domain" description="ABC transporter" evidence="19">
    <location>
        <begin position="422"/>
        <end position="659"/>
    </location>
</feature>
<evidence type="ECO:0000256" key="16">
    <source>
        <dbReference type="ARBA" id="ARBA00041416"/>
    </source>
</evidence>
<evidence type="ECO:0000256" key="11">
    <source>
        <dbReference type="ARBA" id="ARBA00022989"/>
    </source>
</evidence>
<dbReference type="CDD" id="cd18574">
    <property type="entry name" value="ABC_6TM_ABCB8_like"/>
    <property type="match status" value="1"/>
</dbReference>
<keyword evidence="8" id="KW-0067">ATP-binding</keyword>
<reference evidence="21" key="1">
    <citation type="submission" date="2014-08" db="EMBL/GenBank/DDBJ databases">
        <authorList>
            <person name="Senf B."/>
            <person name="Petzold A."/>
            <person name="Downie B.R."/>
            <person name="Koch P."/>
            <person name="Platzer M."/>
        </authorList>
    </citation>
    <scope>NUCLEOTIDE SEQUENCE [LARGE SCALE GENOMIC DNA]</scope>
    <source>
        <strain evidence="21">GRZ</strain>
    </source>
</reference>
<feature type="domain" description="ABC transmembrane type-1" evidence="20">
    <location>
        <begin position="103"/>
        <end position="387"/>
    </location>
</feature>
<evidence type="ECO:0000256" key="13">
    <source>
        <dbReference type="ARBA" id="ARBA00023128"/>
    </source>
</evidence>
<keyword evidence="6" id="KW-0547">Nucleotide-binding</keyword>
<dbReference type="PROSITE" id="PS00211">
    <property type="entry name" value="ABC_TRANSPORTER_1"/>
    <property type="match status" value="1"/>
</dbReference>
<evidence type="ECO:0000313" key="21">
    <source>
        <dbReference type="Ensembl" id="ENSNFUP00015025599.1"/>
    </source>
</evidence>
<dbReference type="PANTHER" id="PTHR43394">
    <property type="entry name" value="ATP-DEPENDENT PERMEASE MDL1, MITOCHONDRIAL"/>
    <property type="match status" value="1"/>
</dbReference>
<name>A0A8C6LZW7_NOTFU</name>
<dbReference type="PANTHER" id="PTHR43394:SF17">
    <property type="entry name" value="MITOCHONDRIAL POTASSIUM CHANNEL ATP-BINDING SUBUNIT"/>
    <property type="match status" value="1"/>
</dbReference>
<dbReference type="Pfam" id="PF00664">
    <property type="entry name" value="ABC_membrane"/>
    <property type="match status" value="1"/>
</dbReference>
<feature type="transmembrane region" description="Helical" evidence="18">
    <location>
        <begin position="97"/>
        <end position="117"/>
    </location>
</feature>
<keyword evidence="9" id="KW-0809">Transit peptide</keyword>
<keyword evidence="4" id="KW-0633">Potassium transport</keyword>
<evidence type="ECO:0000256" key="7">
    <source>
        <dbReference type="ARBA" id="ARBA00022792"/>
    </source>
</evidence>
<dbReference type="SUPFAM" id="SSF52540">
    <property type="entry name" value="P-loop containing nucleoside triphosphate hydrolases"/>
    <property type="match status" value="1"/>
</dbReference>
<evidence type="ECO:0000256" key="17">
    <source>
        <dbReference type="ARBA" id="ARBA00042968"/>
    </source>
</evidence>
<keyword evidence="10" id="KW-0630">Potassium</keyword>
<evidence type="ECO:0000259" key="20">
    <source>
        <dbReference type="PROSITE" id="PS50929"/>
    </source>
</evidence>
<keyword evidence="14 18" id="KW-0472">Membrane</keyword>
<dbReference type="SUPFAM" id="SSF90123">
    <property type="entry name" value="ABC transporter transmembrane region"/>
    <property type="match status" value="1"/>
</dbReference>
<dbReference type="InterPro" id="IPR036640">
    <property type="entry name" value="ABC1_TM_sf"/>
</dbReference>
<sequence length="666" mass="71857">KAFPGQPGDVVLSSCLGSLFRHSNQIAFRHSSTRSNNPLGLKFLLGPAVLTVSARLLFHVAYCKADKNNNTLVEVTAKVPIPDFKWHILWEFVKPQLFALVCAVVLAFGAAILNIQIPLMLGDLVNVVARHLRENTGNYISEIQGPALKLLGLYGVQGLLTSGYIILLSRVGERVAADMRKTLFASLLRQDVAFFDANKTGQLVNRLTADIQEFKSSFKLVISQGLRSITQTIGCFVSLYIISPKLTGLTVIVLPCLVGAGALIGSFLRKLSRLAQEQVAKATGVADEALGNVRTVKAFAMEERESYAYEVDKSCEMNENLGTGIAIFQGLSNMALNCIVLGTIFAGGTLISSNEMSPGDLMSFLVASQTVQRSLASISILFGQVVRGISSGARVFEYLSLQPTILLCGGGRIPYHSLTGRVDFLNISFSYPTRPGHEVLKKFNLTLPPCKTVAVVGESGGGKSTVAALLERFYDPTSGVVMLDGLDIRTLDLSWLRGQVIGFINQEPVLFGSSIMENIRFGKPDATDAEVISAAKQANAHRFITSFPDGYNTTVGERGVTLSGGQKQRIAIARALIKNPSILVLDEATSALDAESERVVQEALDRATRGRTVLIIAHRLSTIQGADLICVMSNGRVVEAGTHLELLGKGGLYSDLIRRQKAEGQK</sequence>
<dbReference type="SMART" id="SM00382">
    <property type="entry name" value="AAA"/>
    <property type="match status" value="1"/>
</dbReference>
<dbReference type="GO" id="GO:0015421">
    <property type="term" value="F:ABC-type oligopeptide transporter activity"/>
    <property type="evidence" value="ECO:0007669"/>
    <property type="project" value="TreeGrafter"/>
</dbReference>
<dbReference type="GO" id="GO:0006813">
    <property type="term" value="P:potassium ion transport"/>
    <property type="evidence" value="ECO:0007669"/>
    <property type="project" value="UniProtKB-KW"/>
</dbReference>
<comment type="similarity">
    <text evidence="2">Belongs to the ABC transporter superfamily. ABCB family. Multidrug resistance exporter (TC 3.A.1.201) subfamily.</text>
</comment>
<evidence type="ECO:0000256" key="18">
    <source>
        <dbReference type="SAM" id="Phobius"/>
    </source>
</evidence>
<feature type="transmembrane region" description="Helical" evidence="18">
    <location>
        <begin position="249"/>
        <end position="268"/>
    </location>
</feature>
<dbReference type="GO" id="GO:0090374">
    <property type="term" value="P:oligopeptide export from mitochondrion"/>
    <property type="evidence" value="ECO:0007669"/>
    <property type="project" value="TreeGrafter"/>
</dbReference>
<evidence type="ECO:0000256" key="1">
    <source>
        <dbReference type="ARBA" id="ARBA00004448"/>
    </source>
</evidence>
<proteinExistence type="inferred from homology"/>
<evidence type="ECO:0000256" key="10">
    <source>
        <dbReference type="ARBA" id="ARBA00022958"/>
    </source>
</evidence>
<gene>
    <name evidence="21" type="primary">ABCB8</name>
    <name evidence="21" type="synonym">abcb8</name>
</gene>
<dbReference type="GO" id="GO:0005524">
    <property type="term" value="F:ATP binding"/>
    <property type="evidence" value="ECO:0007669"/>
    <property type="project" value="UniProtKB-KW"/>
</dbReference>
<comment type="subcellular location">
    <subcellularLocation>
        <location evidence="1">Mitochondrion inner membrane</location>
        <topology evidence="1">Multi-pass membrane protein</topology>
    </subcellularLocation>
</comment>
<evidence type="ECO:0000256" key="5">
    <source>
        <dbReference type="ARBA" id="ARBA00022692"/>
    </source>
</evidence>
<keyword evidence="11 18" id="KW-1133">Transmembrane helix</keyword>
<evidence type="ECO:0000313" key="22">
    <source>
        <dbReference type="Proteomes" id="UP000694548"/>
    </source>
</evidence>
<dbReference type="InterPro" id="IPR011527">
    <property type="entry name" value="ABC1_TM_dom"/>
</dbReference>
<evidence type="ECO:0000256" key="6">
    <source>
        <dbReference type="ARBA" id="ARBA00022741"/>
    </source>
</evidence>